<dbReference type="Proteomes" id="UP000286806">
    <property type="component" value="Unassembled WGS sequence"/>
</dbReference>
<keyword evidence="4" id="KW-0010">Activator</keyword>
<comment type="caution">
    <text evidence="7">The sequence shown here is derived from an EMBL/GenBank/DDBJ whole genome shotgun (WGS) entry which is preliminary data.</text>
</comment>
<dbReference type="Gene3D" id="3.40.190.10">
    <property type="entry name" value="Periplasmic binding protein-like II"/>
    <property type="match status" value="2"/>
</dbReference>
<dbReference type="GO" id="GO:0003700">
    <property type="term" value="F:DNA-binding transcription factor activity"/>
    <property type="evidence" value="ECO:0007669"/>
    <property type="project" value="InterPro"/>
</dbReference>
<evidence type="ECO:0000256" key="3">
    <source>
        <dbReference type="ARBA" id="ARBA00023125"/>
    </source>
</evidence>
<dbReference type="SUPFAM" id="SSF53850">
    <property type="entry name" value="Periplasmic binding protein-like II"/>
    <property type="match status" value="1"/>
</dbReference>
<dbReference type="GO" id="GO:0032993">
    <property type="term" value="C:protein-DNA complex"/>
    <property type="evidence" value="ECO:0007669"/>
    <property type="project" value="TreeGrafter"/>
</dbReference>
<dbReference type="PROSITE" id="PS50931">
    <property type="entry name" value="HTH_LYSR"/>
    <property type="match status" value="1"/>
</dbReference>
<evidence type="ECO:0000256" key="5">
    <source>
        <dbReference type="ARBA" id="ARBA00023163"/>
    </source>
</evidence>
<dbReference type="FunFam" id="1.10.10.10:FF:000001">
    <property type="entry name" value="LysR family transcriptional regulator"/>
    <property type="match status" value="1"/>
</dbReference>
<accession>A0A401JGI8</accession>
<dbReference type="RefSeq" id="WP_124705501.1">
    <property type="nucleotide sequence ID" value="NZ_BGOW01000026.1"/>
</dbReference>
<dbReference type="InterPro" id="IPR000847">
    <property type="entry name" value="LysR_HTH_N"/>
</dbReference>
<name>A0A401JGI8_9PROT</name>
<keyword evidence="2" id="KW-0805">Transcription regulation</keyword>
<dbReference type="InterPro" id="IPR005119">
    <property type="entry name" value="LysR_subst-bd"/>
</dbReference>
<dbReference type="PANTHER" id="PTHR30346">
    <property type="entry name" value="TRANSCRIPTIONAL DUAL REGULATOR HCAR-RELATED"/>
    <property type="match status" value="1"/>
</dbReference>
<evidence type="ECO:0000313" key="7">
    <source>
        <dbReference type="EMBL" id="GBL46718.1"/>
    </source>
</evidence>
<feature type="domain" description="HTH lysR-type" evidence="6">
    <location>
        <begin position="1"/>
        <end position="58"/>
    </location>
</feature>
<gene>
    <name evidence="7" type="ORF">SFMTTN_2543</name>
</gene>
<sequence>MTLTELRYIVAVARARHFGHAAEACFVSQPTLSVGVKKLEDELGVTLFERGNNEVTVTPAGMRIVEQAAHILELAGDLKALAQQSKDPLVGALRLGAIYTIAPYLLPQLIPQLHALAPQMPLLLEENFTAKLVEKLKRGELDAIIISLPFDEPGIETQMLYTEPFQVALPADHAWCAKSVIHADELIQESLLLLSSGHCFRDQVLKVCPALNRTAAAPGSMQKTLESSSLETIRHMVASGAGITVMPCTAVPTGAAEQGLLAFRPFSDPAPDRPVALAWRKSFTRPQALEAVRQAVLRSDLPCVQKHLSPVIE</sequence>
<dbReference type="GO" id="GO:0003677">
    <property type="term" value="F:DNA binding"/>
    <property type="evidence" value="ECO:0007669"/>
    <property type="project" value="UniProtKB-KW"/>
</dbReference>
<evidence type="ECO:0000256" key="2">
    <source>
        <dbReference type="ARBA" id="ARBA00023015"/>
    </source>
</evidence>
<evidence type="ECO:0000256" key="1">
    <source>
        <dbReference type="ARBA" id="ARBA00009437"/>
    </source>
</evidence>
<dbReference type="CDD" id="cd08411">
    <property type="entry name" value="PBP2_OxyR"/>
    <property type="match status" value="1"/>
</dbReference>
<dbReference type="OrthoDB" id="9775392at2"/>
<evidence type="ECO:0000259" key="6">
    <source>
        <dbReference type="PROSITE" id="PS50931"/>
    </source>
</evidence>
<comment type="similarity">
    <text evidence="1">Belongs to the LysR transcriptional regulatory family.</text>
</comment>
<protein>
    <submittedName>
        <fullName evidence="7">Hydrogen peroxide-inducible genes activator</fullName>
    </submittedName>
</protein>
<dbReference type="PANTHER" id="PTHR30346:SF26">
    <property type="entry name" value="HYDROGEN PEROXIDE-INDUCIBLE GENES ACTIVATOR"/>
    <property type="match status" value="1"/>
</dbReference>
<keyword evidence="3" id="KW-0238">DNA-binding</keyword>
<dbReference type="SUPFAM" id="SSF46785">
    <property type="entry name" value="Winged helix' DNA-binding domain"/>
    <property type="match status" value="1"/>
</dbReference>
<dbReference type="PRINTS" id="PR00039">
    <property type="entry name" value="HTHLYSR"/>
</dbReference>
<organism evidence="7 8">
    <name type="scientific">Sulfuriferula multivorans</name>
    <dbReference type="NCBI Taxonomy" id="1559896"/>
    <lineage>
        <taxon>Bacteria</taxon>
        <taxon>Pseudomonadati</taxon>
        <taxon>Pseudomonadota</taxon>
        <taxon>Betaproteobacteria</taxon>
        <taxon>Nitrosomonadales</taxon>
        <taxon>Sulfuricellaceae</taxon>
        <taxon>Sulfuriferula</taxon>
    </lineage>
</organism>
<evidence type="ECO:0000256" key="4">
    <source>
        <dbReference type="ARBA" id="ARBA00023159"/>
    </source>
</evidence>
<dbReference type="AlphaFoldDB" id="A0A401JGI8"/>
<reference evidence="7 8" key="1">
    <citation type="journal article" date="2019" name="Front. Microbiol.">
        <title>Genomes of Neutrophilic Sulfur-Oxidizing Chemolithoautotrophs Representing 9 Proteobacterial Species From 8 Genera.</title>
        <authorList>
            <person name="Watanabe T."/>
            <person name="Kojima H."/>
            <person name="Umezawa K."/>
            <person name="Hori C."/>
            <person name="Takasuka T.E."/>
            <person name="Kato Y."/>
            <person name="Fukui M."/>
        </authorList>
    </citation>
    <scope>NUCLEOTIDE SEQUENCE [LARGE SCALE GENOMIC DNA]</scope>
    <source>
        <strain evidence="7 8">TTN</strain>
    </source>
</reference>
<dbReference type="Pfam" id="PF00126">
    <property type="entry name" value="HTH_1"/>
    <property type="match status" value="1"/>
</dbReference>
<dbReference type="InterPro" id="IPR036390">
    <property type="entry name" value="WH_DNA-bd_sf"/>
</dbReference>
<dbReference type="InterPro" id="IPR036388">
    <property type="entry name" value="WH-like_DNA-bd_sf"/>
</dbReference>
<proteinExistence type="inferred from homology"/>
<dbReference type="EMBL" id="BGOW01000026">
    <property type="protein sequence ID" value="GBL46718.1"/>
    <property type="molecule type" value="Genomic_DNA"/>
</dbReference>
<evidence type="ECO:0000313" key="8">
    <source>
        <dbReference type="Proteomes" id="UP000286806"/>
    </source>
</evidence>
<dbReference type="Gene3D" id="1.10.10.10">
    <property type="entry name" value="Winged helix-like DNA-binding domain superfamily/Winged helix DNA-binding domain"/>
    <property type="match status" value="1"/>
</dbReference>
<dbReference type="Pfam" id="PF03466">
    <property type="entry name" value="LysR_substrate"/>
    <property type="match status" value="1"/>
</dbReference>
<keyword evidence="8" id="KW-1185">Reference proteome</keyword>
<keyword evidence="5" id="KW-0804">Transcription</keyword>